<dbReference type="RefSeq" id="WP_170233744.1">
    <property type="nucleotide sequence ID" value="NZ_BJYR01000003.1"/>
</dbReference>
<dbReference type="EMBL" id="BJYR01000003">
    <property type="protein sequence ID" value="GEN98747.1"/>
    <property type="molecule type" value="Genomic_DNA"/>
</dbReference>
<dbReference type="SUPFAM" id="SSF48452">
    <property type="entry name" value="TPR-like"/>
    <property type="match status" value="2"/>
</dbReference>
<evidence type="ECO:0000259" key="1">
    <source>
        <dbReference type="Pfam" id="PF12770"/>
    </source>
</evidence>
<sequence length="884" mass="93000">MRSLTWQAYLQGGLDNAASKAAMDRAMALAARAPDPEFDAVRLANASMVAVVFGKLDEAKALLQSAQAAPHAGTGQRSVQAYWAAIARNFLAWQKGDGPTALAASRDMVSLAEACLAEGAAATLTAMTNLGAALDASGRQEESLAAQERAAVWGLEHVDESSTGLATAINNYGVDLRNSGRFAEAVTVLRHSINLFAKYQPTNLNQRATALGNLAWALDYQGQSREAETLWLQALEWYEKAPQGDFISPVVTRRAAADAAYKRGDRALALKRLREAAAYAEAHLPKDSLDTAQTRMHLADILAAEGQVAEAMAIAEPADAKVRAAMPEDSLRRMSSELIFGRVVAKAKGAAAGVAASRPVLARLSAKLVATDGNARQRIRYRSLVLGSFIALAQMAMDAGDTELAFEVLQLISISEITTAEAQSFARRASDDPLTAERLFAYQQAVTARQALAAKRNALAAEDRAGRQDINAAIMAADENVTRREAELAARLPDFLRRTHPALVDLAAFRAGLAADQMVIIPLVSDSRAITVAITREGLFAASGGAAADYAAAVRQVRASIDAYASAPGRARFDEQAARKLYTMLFPPELRPMLAAHPNLLYVPRGVLAELPLGLLIAPGRAVGGKVNWMARSHAITVLSGLSMRRMESTSARSPDLAFLGVGDPVIPPAATGNTGPLLAVRAGQIDVAGVVRLAALPGAAAELRQLSTALTAGTSVVLTGADATRRKLNALDLGRFRVIAFATHGLAPSESGRAGEAALVLSSEGDAPDLLTASEIAQWQLNADWVILSACNSAAGSEPGAPQLSGLASAFVRAGARNLLVSSWPLRDDAAARLTVATLQGAEQGLPRPEALRRAMVSLLDDPKLADAAHPAVWAALSLVSPL</sequence>
<name>A0A512AGB4_9SPHN</name>
<protein>
    <recommendedName>
        <fullName evidence="1">CHAT domain-containing protein</fullName>
    </recommendedName>
</protein>
<gene>
    <name evidence="2" type="ORF">NSE01_05800</name>
</gene>
<dbReference type="PANTHER" id="PTHR10098">
    <property type="entry name" value="RAPSYN-RELATED"/>
    <property type="match status" value="1"/>
</dbReference>
<dbReference type="PANTHER" id="PTHR10098:SF108">
    <property type="entry name" value="TETRATRICOPEPTIDE REPEAT PROTEIN 28"/>
    <property type="match status" value="1"/>
</dbReference>
<dbReference type="InterPro" id="IPR024983">
    <property type="entry name" value="CHAT_dom"/>
</dbReference>
<keyword evidence="3" id="KW-1185">Reference proteome</keyword>
<proteinExistence type="predicted"/>
<evidence type="ECO:0000313" key="3">
    <source>
        <dbReference type="Proteomes" id="UP000321464"/>
    </source>
</evidence>
<dbReference type="Pfam" id="PF13424">
    <property type="entry name" value="TPR_12"/>
    <property type="match status" value="1"/>
</dbReference>
<organism evidence="2 3">
    <name type="scientific">Novosphingobium sediminis</name>
    <dbReference type="NCBI Taxonomy" id="707214"/>
    <lineage>
        <taxon>Bacteria</taxon>
        <taxon>Pseudomonadati</taxon>
        <taxon>Pseudomonadota</taxon>
        <taxon>Alphaproteobacteria</taxon>
        <taxon>Sphingomonadales</taxon>
        <taxon>Sphingomonadaceae</taxon>
        <taxon>Novosphingobium</taxon>
    </lineage>
</organism>
<dbReference type="Gene3D" id="1.25.40.10">
    <property type="entry name" value="Tetratricopeptide repeat domain"/>
    <property type="match status" value="2"/>
</dbReference>
<dbReference type="Proteomes" id="UP000321464">
    <property type="component" value="Unassembled WGS sequence"/>
</dbReference>
<feature type="domain" description="CHAT" evidence="1">
    <location>
        <begin position="576"/>
        <end position="880"/>
    </location>
</feature>
<evidence type="ECO:0000313" key="2">
    <source>
        <dbReference type="EMBL" id="GEN98747.1"/>
    </source>
</evidence>
<dbReference type="InterPro" id="IPR011990">
    <property type="entry name" value="TPR-like_helical_dom_sf"/>
</dbReference>
<reference evidence="2 3" key="1">
    <citation type="submission" date="2019-07" db="EMBL/GenBank/DDBJ databases">
        <title>Whole genome shotgun sequence of Novosphingobium sediminis NBRC 106119.</title>
        <authorList>
            <person name="Hosoyama A."/>
            <person name="Uohara A."/>
            <person name="Ohji S."/>
            <person name="Ichikawa N."/>
        </authorList>
    </citation>
    <scope>NUCLEOTIDE SEQUENCE [LARGE SCALE GENOMIC DNA]</scope>
    <source>
        <strain evidence="2 3">NBRC 106119</strain>
    </source>
</reference>
<dbReference type="Pfam" id="PF12770">
    <property type="entry name" value="CHAT"/>
    <property type="match status" value="1"/>
</dbReference>
<comment type="caution">
    <text evidence="2">The sequence shown here is derived from an EMBL/GenBank/DDBJ whole genome shotgun (WGS) entry which is preliminary data.</text>
</comment>
<accession>A0A512AGB4</accession>
<dbReference type="Pfam" id="PF13374">
    <property type="entry name" value="TPR_10"/>
    <property type="match status" value="1"/>
</dbReference>
<dbReference type="AlphaFoldDB" id="A0A512AGB4"/>